<evidence type="ECO:0000259" key="1">
    <source>
        <dbReference type="Pfam" id="PF01370"/>
    </source>
</evidence>
<dbReference type="InterPro" id="IPR050177">
    <property type="entry name" value="Lipid_A_modif_metabolic_enz"/>
</dbReference>
<accession>A0A660CH86</accession>
<dbReference type="OrthoDB" id="3288614at2"/>
<evidence type="ECO:0000313" key="3">
    <source>
        <dbReference type="Proteomes" id="UP000317303"/>
    </source>
</evidence>
<evidence type="ECO:0000313" key="2">
    <source>
        <dbReference type="EMBL" id="TWH20285.1"/>
    </source>
</evidence>
<name>A0A660CH86_9PSEU</name>
<protein>
    <submittedName>
        <fullName evidence="2">Reductase VcaE</fullName>
    </submittedName>
</protein>
<dbReference type="InterPro" id="IPR001509">
    <property type="entry name" value="Epimerase_deHydtase"/>
</dbReference>
<dbReference type="PANTHER" id="PTHR43245:SF13">
    <property type="entry name" value="UDP-D-APIOSE_UDP-D-XYLOSE SYNTHASE 2"/>
    <property type="match status" value="1"/>
</dbReference>
<dbReference type="EMBL" id="VLJV01000001">
    <property type="protein sequence ID" value="TWH20285.1"/>
    <property type="molecule type" value="Genomic_DNA"/>
</dbReference>
<comment type="caution">
    <text evidence="2">The sequence shown here is derived from an EMBL/GenBank/DDBJ whole genome shotgun (WGS) entry which is preliminary data.</text>
</comment>
<gene>
    <name evidence="2" type="ORF">JD82_02127</name>
</gene>
<organism evidence="2 3">
    <name type="scientific">Prauserella rugosa</name>
    <dbReference type="NCBI Taxonomy" id="43354"/>
    <lineage>
        <taxon>Bacteria</taxon>
        <taxon>Bacillati</taxon>
        <taxon>Actinomycetota</taxon>
        <taxon>Actinomycetes</taxon>
        <taxon>Pseudonocardiales</taxon>
        <taxon>Pseudonocardiaceae</taxon>
        <taxon>Prauserella</taxon>
    </lineage>
</organism>
<dbReference type="SUPFAM" id="SSF51735">
    <property type="entry name" value="NAD(P)-binding Rossmann-fold domains"/>
    <property type="match status" value="1"/>
</dbReference>
<dbReference type="Proteomes" id="UP000317303">
    <property type="component" value="Unassembled WGS sequence"/>
</dbReference>
<dbReference type="PANTHER" id="PTHR43245">
    <property type="entry name" value="BIFUNCTIONAL POLYMYXIN RESISTANCE PROTEIN ARNA"/>
    <property type="match status" value="1"/>
</dbReference>
<proteinExistence type="predicted"/>
<reference evidence="2 3" key="1">
    <citation type="submission" date="2019-07" db="EMBL/GenBank/DDBJ databases">
        <title>R&amp;d 2014.</title>
        <authorList>
            <person name="Klenk H.-P."/>
        </authorList>
    </citation>
    <scope>NUCLEOTIDE SEQUENCE [LARGE SCALE GENOMIC DNA]</scope>
    <source>
        <strain evidence="2 3">DSM 43194</strain>
    </source>
</reference>
<dbReference type="InterPro" id="IPR036291">
    <property type="entry name" value="NAD(P)-bd_dom_sf"/>
</dbReference>
<sequence>MTGLRVVVLGGTGFVGSAVADRFVRAGATVRSVSRGGAASVSGVDVVAADLTRPGAVARAVAGADVIASLVLYTGSGSYRVGAEHAEAAAEVNVEVAHAVSGAVGSGGGPTVLWAGSTSQVGAGAGERISVDGSEPDRPTTEYDRQKCAAEAHVLGAGGISLRLPTVYGRSPGGLDRGVVTAMIRRAVAGQALTVWGEGGMLRDLVAVDDVARAFVTAAAHAPRLAGRKWVLGSDRGVSVRDLFERIAHAVAAHANRAPVPVVSVPPPAHATDMDLRGLVADPSAFRAVTGWRTDVDLDDGLAETVRAAAPDGTVRDP</sequence>
<dbReference type="Gene3D" id="3.40.50.720">
    <property type="entry name" value="NAD(P)-binding Rossmann-like Domain"/>
    <property type="match status" value="1"/>
</dbReference>
<feature type="domain" description="NAD-dependent epimerase/dehydratase" evidence="1">
    <location>
        <begin position="6"/>
        <end position="233"/>
    </location>
</feature>
<dbReference type="AlphaFoldDB" id="A0A660CH86"/>
<keyword evidence="3" id="KW-1185">Reference proteome</keyword>
<dbReference type="Pfam" id="PF01370">
    <property type="entry name" value="Epimerase"/>
    <property type="match status" value="1"/>
</dbReference>